<dbReference type="Pfam" id="PF04138">
    <property type="entry name" value="GtrA_DPMS_TM"/>
    <property type="match status" value="1"/>
</dbReference>
<keyword evidence="4 6" id="KW-1133">Transmembrane helix</keyword>
<gene>
    <name evidence="8" type="ORF">EVA_10881</name>
</gene>
<feature type="transmembrane region" description="Helical" evidence="6">
    <location>
        <begin position="296"/>
        <end position="317"/>
    </location>
</feature>
<name>J9G2E0_9ZZZZ</name>
<dbReference type="Gene3D" id="3.40.50.1000">
    <property type="entry name" value="HAD superfamily/HAD-like"/>
    <property type="match status" value="1"/>
</dbReference>
<dbReference type="SUPFAM" id="SSF56784">
    <property type="entry name" value="HAD-like"/>
    <property type="match status" value="1"/>
</dbReference>
<protein>
    <submittedName>
        <fullName evidence="8">HAD-superfamily subfamily IB hydrolase</fullName>
    </submittedName>
</protein>
<reference evidence="8" key="1">
    <citation type="journal article" date="2012" name="PLoS ONE">
        <title>Gene sets for utilization of primary and secondary nutrition supplies in the distal gut of endangered iberian lynx.</title>
        <authorList>
            <person name="Alcaide M."/>
            <person name="Messina E."/>
            <person name="Richter M."/>
            <person name="Bargiela R."/>
            <person name="Peplies J."/>
            <person name="Huws S.A."/>
            <person name="Newbold C.J."/>
            <person name="Golyshin P.N."/>
            <person name="Simon M.A."/>
            <person name="Lopez G."/>
            <person name="Yakimov M.M."/>
            <person name="Ferrer M."/>
        </authorList>
    </citation>
    <scope>NUCLEOTIDE SEQUENCE</scope>
</reference>
<dbReference type="NCBIfam" id="TIGR01488">
    <property type="entry name" value="HAD-SF-IB"/>
    <property type="match status" value="1"/>
</dbReference>
<evidence type="ECO:0000256" key="6">
    <source>
        <dbReference type="SAM" id="Phobius"/>
    </source>
</evidence>
<feature type="domain" description="GtrA/DPMS transmembrane" evidence="7">
    <location>
        <begin position="208"/>
        <end position="316"/>
    </location>
</feature>
<evidence type="ECO:0000256" key="4">
    <source>
        <dbReference type="ARBA" id="ARBA00022989"/>
    </source>
</evidence>
<dbReference type="GO" id="GO:0005886">
    <property type="term" value="C:plasma membrane"/>
    <property type="evidence" value="ECO:0007669"/>
    <property type="project" value="TreeGrafter"/>
</dbReference>
<evidence type="ECO:0000259" key="7">
    <source>
        <dbReference type="Pfam" id="PF04138"/>
    </source>
</evidence>
<dbReference type="GO" id="GO:0016787">
    <property type="term" value="F:hydrolase activity"/>
    <property type="evidence" value="ECO:0007669"/>
    <property type="project" value="UniProtKB-KW"/>
</dbReference>
<comment type="caution">
    <text evidence="8">The sequence shown here is derived from an EMBL/GenBank/DDBJ whole genome shotgun (WGS) entry which is preliminary data.</text>
</comment>
<evidence type="ECO:0000256" key="2">
    <source>
        <dbReference type="ARBA" id="ARBA00009399"/>
    </source>
</evidence>
<dbReference type="Pfam" id="PF12710">
    <property type="entry name" value="HAD"/>
    <property type="match status" value="1"/>
</dbReference>
<evidence type="ECO:0000313" key="8">
    <source>
        <dbReference type="EMBL" id="EJX01014.1"/>
    </source>
</evidence>
<dbReference type="InterPro" id="IPR051401">
    <property type="entry name" value="GtrA_CellWall_Glycosyl"/>
</dbReference>
<dbReference type="InterPro" id="IPR023214">
    <property type="entry name" value="HAD_sf"/>
</dbReference>
<organism evidence="8">
    <name type="scientific">gut metagenome</name>
    <dbReference type="NCBI Taxonomy" id="749906"/>
    <lineage>
        <taxon>unclassified sequences</taxon>
        <taxon>metagenomes</taxon>
        <taxon>organismal metagenomes</taxon>
    </lineage>
</organism>
<dbReference type="GO" id="GO:0000271">
    <property type="term" value="P:polysaccharide biosynthetic process"/>
    <property type="evidence" value="ECO:0007669"/>
    <property type="project" value="InterPro"/>
</dbReference>
<feature type="transmembrane region" description="Helical" evidence="6">
    <location>
        <begin position="269"/>
        <end position="290"/>
    </location>
</feature>
<dbReference type="PANTHER" id="PTHR38459">
    <property type="entry name" value="PROPHAGE BACTOPRENOL-LINKED GLUCOSE TRANSLOCASE HOMOLOG"/>
    <property type="match status" value="1"/>
</dbReference>
<dbReference type="AlphaFoldDB" id="J9G2E0"/>
<evidence type="ECO:0000256" key="5">
    <source>
        <dbReference type="ARBA" id="ARBA00023136"/>
    </source>
</evidence>
<sequence>MLAGILRFAPILVLMKLGRYPNWKAKQQVFSWFFKGMGINKFDDLCIRFAHDCQSVRRDDGFAIIRRALNEGHQVIVISASIENWVRPFFDEFGDRVIVSCTKIDVRDEQVTGQFLTMNCYGAEKPKRLLQTFPLRETYSLVAFGDSRGDKELIEASDTGYFRTSSGQLHCQQGEKDPIVEEVMRDFPRSLPTSTKLVANKTLDEIIRFGIVGVTATILQYGCYLLFLLWLMPVLANTLAYLVSFAFNYIASTRFTFRVKATTKRGMGFALSHLVNYTLQTLLLQGFLFAGMPKQWALIPVFCICVPVNFILVRFFLRK</sequence>
<proteinExistence type="inferred from homology"/>
<dbReference type="InterPro" id="IPR036412">
    <property type="entry name" value="HAD-like_sf"/>
</dbReference>
<dbReference type="PANTHER" id="PTHR38459:SF1">
    <property type="entry name" value="PROPHAGE BACTOPRENOL-LINKED GLUCOSE TRANSLOCASE HOMOLOG"/>
    <property type="match status" value="1"/>
</dbReference>
<accession>J9G2E0</accession>
<dbReference type="InterPro" id="IPR007267">
    <property type="entry name" value="GtrA_DPMS_TM"/>
</dbReference>
<keyword evidence="3 6" id="KW-0812">Transmembrane</keyword>
<comment type="similarity">
    <text evidence="2">Belongs to the GtrA family.</text>
</comment>
<keyword evidence="5 6" id="KW-0472">Membrane</keyword>
<comment type="subcellular location">
    <subcellularLocation>
        <location evidence="1">Membrane</location>
        <topology evidence="1">Multi-pass membrane protein</topology>
    </subcellularLocation>
</comment>
<dbReference type="EMBL" id="AMCI01003129">
    <property type="protein sequence ID" value="EJX01014.1"/>
    <property type="molecule type" value="Genomic_DNA"/>
</dbReference>
<keyword evidence="8" id="KW-0378">Hydrolase</keyword>
<evidence type="ECO:0000256" key="1">
    <source>
        <dbReference type="ARBA" id="ARBA00004141"/>
    </source>
</evidence>
<evidence type="ECO:0000256" key="3">
    <source>
        <dbReference type="ARBA" id="ARBA00022692"/>
    </source>
</evidence>